<name>A0A6G1I4X7_9PEZI</name>
<proteinExistence type="predicted"/>
<evidence type="ECO:0000256" key="1">
    <source>
        <dbReference type="SAM" id="MobiDB-lite"/>
    </source>
</evidence>
<feature type="region of interest" description="Disordered" evidence="1">
    <location>
        <begin position="236"/>
        <end position="264"/>
    </location>
</feature>
<organism evidence="2 3">
    <name type="scientific">Trichodelitschia bisporula</name>
    <dbReference type="NCBI Taxonomy" id="703511"/>
    <lineage>
        <taxon>Eukaryota</taxon>
        <taxon>Fungi</taxon>
        <taxon>Dikarya</taxon>
        <taxon>Ascomycota</taxon>
        <taxon>Pezizomycotina</taxon>
        <taxon>Dothideomycetes</taxon>
        <taxon>Dothideomycetes incertae sedis</taxon>
        <taxon>Phaeotrichales</taxon>
        <taxon>Phaeotrichaceae</taxon>
        <taxon>Trichodelitschia</taxon>
    </lineage>
</organism>
<dbReference type="EMBL" id="ML996690">
    <property type="protein sequence ID" value="KAF2403035.1"/>
    <property type="molecule type" value="Genomic_DNA"/>
</dbReference>
<keyword evidence="3" id="KW-1185">Reference proteome</keyword>
<protein>
    <submittedName>
        <fullName evidence="2">Uncharacterized protein</fullName>
    </submittedName>
</protein>
<evidence type="ECO:0000313" key="2">
    <source>
        <dbReference type="EMBL" id="KAF2403035.1"/>
    </source>
</evidence>
<gene>
    <name evidence="2" type="ORF">EJ06DRAFT_317866</name>
</gene>
<dbReference type="AlphaFoldDB" id="A0A6G1I4X7"/>
<accession>A0A6G1I4X7</accession>
<dbReference type="Proteomes" id="UP000799640">
    <property type="component" value="Unassembled WGS sequence"/>
</dbReference>
<sequence>MEARPPAIRLHQTAPSGPNCSNYQRCTPPLYSIPIQPCLNCCDCLTPLPTATATTIKPLASPSPNASKTIEKIKHRHLRTKSTEEQGWPGVRSLLRGRWPKRLVWPRAWPASLLCCPAVRGSSAHDKMFLGLRDSASEVREAFGDRDRRMRRNITMPHDSISPSSARSPSHCILLYFTVSLLVIVFSHQHSAPPLFPSVCRLKLRPPLRRRYSAPPIRLNRFAPPPSRWFRCLTCNRRPARQPQSRQAPRTRHTPTEKPNPAHSRAAGIAYQGIGTSVNAVPISSASSTSPYPANQIGVTTLPRFTHPLAVVVQSSL</sequence>
<evidence type="ECO:0000313" key="3">
    <source>
        <dbReference type="Proteomes" id="UP000799640"/>
    </source>
</evidence>
<reference evidence="2" key="1">
    <citation type="journal article" date="2020" name="Stud. Mycol.">
        <title>101 Dothideomycetes genomes: a test case for predicting lifestyles and emergence of pathogens.</title>
        <authorList>
            <person name="Haridas S."/>
            <person name="Albert R."/>
            <person name="Binder M."/>
            <person name="Bloem J."/>
            <person name="Labutti K."/>
            <person name="Salamov A."/>
            <person name="Andreopoulos B."/>
            <person name="Baker S."/>
            <person name="Barry K."/>
            <person name="Bills G."/>
            <person name="Bluhm B."/>
            <person name="Cannon C."/>
            <person name="Castanera R."/>
            <person name="Culley D."/>
            <person name="Daum C."/>
            <person name="Ezra D."/>
            <person name="Gonzalez J."/>
            <person name="Henrissat B."/>
            <person name="Kuo A."/>
            <person name="Liang C."/>
            <person name="Lipzen A."/>
            <person name="Lutzoni F."/>
            <person name="Magnuson J."/>
            <person name="Mondo S."/>
            <person name="Nolan M."/>
            <person name="Ohm R."/>
            <person name="Pangilinan J."/>
            <person name="Park H.-J."/>
            <person name="Ramirez L."/>
            <person name="Alfaro M."/>
            <person name="Sun H."/>
            <person name="Tritt A."/>
            <person name="Yoshinaga Y."/>
            <person name="Zwiers L.-H."/>
            <person name="Turgeon B."/>
            <person name="Goodwin S."/>
            <person name="Spatafora J."/>
            <person name="Crous P."/>
            <person name="Grigoriev I."/>
        </authorList>
    </citation>
    <scope>NUCLEOTIDE SEQUENCE</scope>
    <source>
        <strain evidence="2">CBS 262.69</strain>
    </source>
</reference>